<protein>
    <submittedName>
        <fullName evidence="1">Uncharacterized protein</fullName>
    </submittedName>
</protein>
<dbReference type="STRING" id="655015.B1812_15035"/>
<evidence type="ECO:0000313" key="2">
    <source>
        <dbReference type="Proteomes" id="UP000193978"/>
    </source>
</evidence>
<evidence type="ECO:0000313" key="1">
    <source>
        <dbReference type="EMBL" id="ARN82182.1"/>
    </source>
</evidence>
<name>A0A1W6MX86_9HYPH</name>
<dbReference type="EMBL" id="CP019948">
    <property type="protein sequence ID" value="ARN82182.1"/>
    <property type="molecule type" value="Genomic_DNA"/>
</dbReference>
<reference evidence="1 2" key="1">
    <citation type="submission" date="2017-02" db="EMBL/GenBank/DDBJ databases">
        <authorList>
            <person name="Peterson S.W."/>
        </authorList>
    </citation>
    <scope>NUCLEOTIDE SEQUENCE [LARGE SCALE GENOMIC DNA]</scope>
    <source>
        <strain evidence="1 2">S285</strain>
    </source>
</reference>
<dbReference type="AlphaFoldDB" id="A0A1W6MX86"/>
<accession>A0A1W6MX86</accession>
<gene>
    <name evidence="1" type="ORF">B1812_15035</name>
</gene>
<dbReference type="Proteomes" id="UP000193978">
    <property type="component" value="Chromosome"/>
</dbReference>
<dbReference type="KEGG" id="mbry:B1812_15035"/>
<proteinExistence type="predicted"/>
<organism evidence="1 2">
    <name type="scientific">Methylocystis bryophila</name>
    <dbReference type="NCBI Taxonomy" id="655015"/>
    <lineage>
        <taxon>Bacteria</taxon>
        <taxon>Pseudomonadati</taxon>
        <taxon>Pseudomonadota</taxon>
        <taxon>Alphaproteobacteria</taxon>
        <taxon>Hyphomicrobiales</taxon>
        <taxon>Methylocystaceae</taxon>
        <taxon>Methylocystis</taxon>
    </lineage>
</organism>
<sequence length="82" mass="8705">MTGVQIKVANSVKAIPRLIRNDLVSKQPSTIIAVQAPEGTASGAVRGAIRDFPFDPEEAAGKSIVVVDSRGKILIRLSPLLR</sequence>
<keyword evidence="2" id="KW-1185">Reference proteome</keyword>